<protein>
    <submittedName>
        <fullName evidence="4">Uncharacterized protein</fullName>
    </submittedName>
</protein>
<keyword evidence="2" id="KW-1133">Transmembrane helix</keyword>
<evidence type="ECO:0000313" key="4">
    <source>
        <dbReference type="EMBL" id="KZO99556.1"/>
    </source>
</evidence>
<evidence type="ECO:0000256" key="1">
    <source>
        <dbReference type="SAM" id="MobiDB-lite"/>
    </source>
</evidence>
<feature type="signal peptide" evidence="3">
    <location>
        <begin position="1"/>
        <end position="17"/>
    </location>
</feature>
<evidence type="ECO:0000256" key="2">
    <source>
        <dbReference type="SAM" id="Phobius"/>
    </source>
</evidence>
<dbReference type="STRING" id="1330018.A0A167Q9Q8"/>
<dbReference type="OrthoDB" id="3362711at2759"/>
<feature type="region of interest" description="Disordered" evidence="1">
    <location>
        <begin position="388"/>
        <end position="432"/>
    </location>
</feature>
<feature type="compositionally biased region" description="Low complexity" evidence="1">
    <location>
        <begin position="294"/>
        <end position="308"/>
    </location>
</feature>
<feature type="chain" id="PRO_5007891464" evidence="3">
    <location>
        <begin position="18"/>
        <end position="432"/>
    </location>
</feature>
<accession>A0A167Q9Q8</accession>
<dbReference type="Proteomes" id="UP000076738">
    <property type="component" value="Unassembled WGS sequence"/>
</dbReference>
<keyword evidence="2" id="KW-0472">Membrane</keyword>
<feature type="region of interest" description="Disordered" evidence="1">
    <location>
        <begin position="158"/>
        <end position="189"/>
    </location>
</feature>
<keyword evidence="5" id="KW-1185">Reference proteome</keyword>
<reference evidence="4 5" key="1">
    <citation type="journal article" date="2016" name="Mol. Biol. Evol.">
        <title>Comparative Genomics of Early-Diverging Mushroom-Forming Fungi Provides Insights into the Origins of Lignocellulose Decay Capabilities.</title>
        <authorList>
            <person name="Nagy L.G."/>
            <person name="Riley R."/>
            <person name="Tritt A."/>
            <person name="Adam C."/>
            <person name="Daum C."/>
            <person name="Floudas D."/>
            <person name="Sun H."/>
            <person name="Yadav J.S."/>
            <person name="Pangilinan J."/>
            <person name="Larsson K.H."/>
            <person name="Matsuura K."/>
            <person name="Barry K."/>
            <person name="Labutti K."/>
            <person name="Kuo R."/>
            <person name="Ohm R.A."/>
            <person name="Bhattacharya S.S."/>
            <person name="Shirouzu T."/>
            <person name="Yoshinaga Y."/>
            <person name="Martin F.M."/>
            <person name="Grigoriev I.V."/>
            <person name="Hibbett D.S."/>
        </authorList>
    </citation>
    <scope>NUCLEOTIDE SEQUENCE [LARGE SCALE GENOMIC DNA]</scope>
    <source>
        <strain evidence="4 5">TUFC12733</strain>
    </source>
</reference>
<dbReference type="AlphaFoldDB" id="A0A167Q9Q8"/>
<feature type="region of interest" description="Disordered" evidence="1">
    <location>
        <begin position="231"/>
        <end position="308"/>
    </location>
</feature>
<dbReference type="EMBL" id="KV417271">
    <property type="protein sequence ID" value="KZO99556.1"/>
    <property type="molecule type" value="Genomic_DNA"/>
</dbReference>
<evidence type="ECO:0000313" key="5">
    <source>
        <dbReference type="Proteomes" id="UP000076738"/>
    </source>
</evidence>
<feature type="transmembrane region" description="Helical" evidence="2">
    <location>
        <begin position="191"/>
        <end position="215"/>
    </location>
</feature>
<evidence type="ECO:0000256" key="3">
    <source>
        <dbReference type="SAM" id="SignalP"/>
    </source>
</evidence>
<keyword evidence="3" id="KW-0732">Signal</keyword>
<keyword evidence="2" id="KW-0812">Transmembrane</keyword>
<organism evidence="4 5">
    <name type="scientific">Calocera viscosa (strain TUFC12733)</name>
    <dbReference type="NCBI Taxonomy" id="1330018"/>
    <lineage>
        <taxon>Eukaryota</taxon>
        <taxon>Fungi</taxon>
        <taxon>Dikarya</taxon>
        <taxon>Basidiomycota</taxon>
        <taxon>Agaricomycotina</taxon>
        <taxon>Dacrymycetes</taxon>
        <taxon>Dacrymycetales</taxon>
        <taxon>Dacrymycetaceae</taxon>
        <taxon>Calocera</taxon>
    </lineage>
</organism>
<feature type="compositionally biased region" description="Low complexity" evidence="1">
    <location>
        <begin position="162"/>
        <end position="189"/>
    </location>
</feature>
<proteinExistence type="predicted"/>
<sequence>MLRGVLLGLLLLAGAAAQTSTNATCSSSYDWMSNSEGQSPCLVAADLQGVCNNDKWFIPSLPSGTHYVGPTTPQLATLCICNTVVYNLVSACAACQGGEWVAWADWTTNCSVNVMTRGSFPGPVPGGTSIPAWAEVDTSLEGSWNAVEARSVAGSALPDTFPSSTGSSSTSATSSATATTTPAAGGSQTNIGAIVGGVVGGVALILLLIALFFFFRIRKNRRAAARTAPIPLPTSYSSLSSRDGPGGSSGTPPLPGTGQGYSGAYPSPGGEKSAFLSPNGNGGNSPFGTEFPRANGNGASTFSGSGTTAAPSSAGGFVLYDPNDRSTWPTNIPLPVLPQSPSGTLASAQWGSSTSYPSHISGSMPSPALTDATAAGSRAASVGAVLDEDRAYDPVPTPAPTYRSSASPAPGGDRVLLRGPARQVGKRRPAGR</sequence>
<gene>
    <name evidence="4" type="ORF">CALVIDRAFT_553072</name>
</gene>
<name>A0A167Q9Q8_CALVF</name>